<dbReference type="STRING" id="1509407.A0A0L1JGP7"/>
<dbReference type="RefSeq" id="XP_015411858.1">
    <property type="nucleotide sequence ID" value="XM_015545929.1"/>
</dbReference>
<protein>
    <recommendedName>
        <fullName evidence="4">RING-type domain-containing protein</fullName>
    </recommendedName>
</protein>
<gene>
    <name evidence="2" type="ORF">ANOM_000671</name>
</gene>
<evidence type="ECO:0000313" key="3">
    <source>
        <dbReference type="Proteomes" id="UP000037505"/>
    </source>
</evidence>
<keyword evidence="3" id="KW-1185">Reference proteome</keyword>
<evidence type="ECO:0000256" key="1">
    <source>
        <dbReference type="SAM" id="MobiDB-lite"/>
    </source>
</evidence>
<dbReference type="InterPro" id="IPR039903">
    <property type="entry name" value="Zswim2"/>
</dbReference>
<name>A0A0L1JGP7_ASPN3</name>
<feature type="region of interest" description="Disordered" evidence="1">
    <location>
        <begin position="106"/>
        <end position="182"/>
    </location>
</feature>
<proteinExistence type="predicted"/>
<reference evidence="2 3" key="1">
    <citation type="submission" date="2014-06" db="EMBL/GenBank/DDBJ databases">
        <title>The Genome of the Aflatoxigenic Filamentous Fungus Aspergillus nomius.</title>
        <authorList>
            <person name="Moore M.G."/>
            <person name="Shannon B.M."/>
            <person name="Brian M.M."/>
        </authorList>
    </citation>
    <scope>NUCLEOTIDE SEQUENCE [LARGE SCALE GENOMIC DNA]</scope>
    <source>
        <strain evidence="2 3">NRRL 13137</strain>
    </source>
</reference>
<organism evidence="2 3">
    <name type="scientific">Aspergillus nomiae NRRL (strain ATCC 15546 / NRRL 13137 / CBS 260.88 / M93)</name>
    <dbReference type="NCBI Taxonomy" id="1509407"/>
    <lineage>
        <taxon>Eukaryota</taxon>
        <taxon>Fungi</taxon>
        <taxon>Dikarya</taxon>
        <taxon>Ascomycota</taxon>
        <taxon>Pezizomycotina</taxon>
        <taxon>Eurotiomycetes</taxon>
        <taxon>Eurotiomycetidae</taxon>
        <taxon>Eurotiales</taxon>
        <taxon>Aspergillaceae</taxon>
        <taxon>Aspergillus</taxon>
        <taxon>Aspergillus subgen. Circumdati</taxon>
    </lineage>
</organism>
<comment type="caution">
    <text evidence="2">The sequence shown here is derived from an EMBL/GenBank/DDBJ whole genome shotgun (WGS) entry which is preliminary data.</text>
</comment>
<dbReference type="InterPro" id="IPR013083">
    <property type="entry name" value="Znf_RING/FYVE/PHD"/>
</dbReference>
<dbReference type="GO" id="GO:0061630">
    <property type="term" value="F:ubiquitin protein ligase activity"/>
    <property type="evidence" value="ECO:0007669"/>
    <property type="project" value="InterPro"/>
</dbReference>
<dbReference type="Proteomes" id="UP000037505">
    <property type="component" value="Unassembled WGS sequence"/>
</dbReference>
<dbReference type="OrthoDB" id="8062037at2759"/>
<accession>A0A0L1JGP7</accession>
<dbReference type="EMBL" id="JNOM01000007">
    <property type="protein sequence ID" value="KNG90935.1"/>
    <property type="molecule type" value="Genomic_DNA"/>
</dbReference>
<feature type="compositionally biased region" description="Low complexity" evidence="1">
    <location>
        <begin position="168"/>
        <end position="181"/>
    </location>
</feature>
<evidence type="ECO:0008006" key="4">
    <source>
        <dbReference type="Google" id="ProtNLM"/>
    </source>
</evidence>
<sequence length="278" mass="31366">MPLQSTLPHQLGEILNIHPLQEHQCLEFSVGRVHRCKNTISPATRAAALRLLNTGSRYFNKGRDISSTLIGLSTLLLCTESHQSQWYRLARKWDFQVWRYSLDRRDSPATKDMGSNEDRSVQGAGASSVLRSDAVHGPVEQTQQAPAEEWRPQREVPGSYPSEERAASPVSETSVCSSSSSGQAVDTSVVSRMVAPRAVEDECGICLLGFFVDVTGGSAREYTAAEKKLYETEYDDERWVWCQGHCGTNYHRDCMDRWIETFDDLFPRCPTCSEFWVY</sequence>
<dbReference type="Gene3D" id="3.30.40.10">
    <property type="entry name" value="Zinc/RING finger domain, C3HC4 (zinc finger)"/>
    <property type="match status" value="1"/>
</dbReference>
<dbReference type="AlphaFoldDB" id="A0A0L1JGP7"/>
<dbReference type="SUPFAM" id="SSF57850">
    <property type="entry name" value="RING/U-box"/>
    <property type="match status" value="1"/>
</dbReference>
<evidence type="ECO:0000313" key="2">
    <source>
        <dbReference type="EMBL" id="KNG90935.1"/>
    </source>
</evidence>
<feature type="compositionally biased region" description="Basic and acidic residues" evidence="1">
    <location>
        <begin position="106"/>
        <end position="120"/>
    </location>
</feature>
<dbReference type="PANTHER" id="PTHR21540:SF0">
    <property type="entry name" value="PHD FAMILY PROTEIN"/>
    <property type="match status" value="1"/>
</dbReference>
<dbReference type="PANTHER" id="PTHR21540">
    <property type="entry name" value="RING FINGER AND SWIM DOMAIN-CONTAINING PROTEIN 2"/>
    <property type="match status" value="1"/>
</dbReference>
<dbReference type="GeneID" id="26802475"/>